<dbReference type="CDD" id="cd00198">
    <property type="entry name" value="vWFA"/>
    <property type="match status" value="1"/>
</dbReference>
<proteinExistence type="predicted"/>
<dbReference type="AlphaFoldDB" id="A0A8T7M7M2"/>
<protein>
    <submittedName>
        <fullName evidence="2">VWA domain-containing protein</fullName>
    </submittedName>
</protein>
<gene>
    <name evidence="2" type="ORF">HXX08_19920</name>
    <name evidence="3" type="ORF">OZ401_003667</name>
</gene>
<reference evidence="2 4" key="1">
    <citation type="submission" date="2020-06" db="EMBL/GenBank/DDBJ databases">
        <title>Anoxygenic phototrophic Chloroflexota member uses a Type I reaction center.</title>
        <authorList>
            <person name="Tsuji J.M."/>
            <person name="Shaw N.A."/>
            <person name="Nagashima S."/>
            <person name="Venkiteswaran J."/>
            <person name="Schiff S.L."/>
            <person name="Hanada S."/>
            <person name="Tank M."/>
            <person name="Neufeld J.D."/>
        </authorList>
    </citation>
    <scope>NUCLEOTIDE SEQUENCE [LARGE SCALE GENOMIC DNA]</scope>
    <source>
        <strain evidence="2">L227-S17</strain>
    </source>
</reference>
<evidence type="ECO:0000313" key="5">
    <source>
        <dbReference type="Proteomes" id="UP001431572"/>
    </source>
</evidence>
<accession>A0A8T7M7M2</accession>
<dbReference type="RefSeq" id="WP_341469973.1">
    <property type="nucleotide sequence ID" value="NZ_CP128400.1"/>
</dbReference>
<dbReference type="PROSITE" id="PS50234">
    <property type="entry name" value="VWFA"/>
    <property type="match status" value="1"/>
</dbReference>
<evidence type="ECO:0000313" key="3">
    <source>
        <dbReference type="EMBL" id="WJW68069.1"/>
    </source>
</evidence>
<evidence type="ECO:0000313" key="4">
    <source>
        <dbReference type="Proteomes" id="UP000521676"/>
    </source>
</evidence>
<sequence>MSGNINDLFSSAVQNNDLDQQAALVLVENLDAVALAGCNGVGLDQIDSDDVTLVAVVLDESGSMSPYRQAVIEGFNQMLEALRESRLPESILLSTWAFSAKPRLLFSYTPVTGLNGINGADFNPDSNTALYDTLLHVMTGMVAYGQMLRDNGVRTRGVIVVFSDGEDNTSKANNQQVRTVSNALVAQESYTLAYVGFGSHDLNQIAREVGFPAVLTVQASSSEIRRIFHQVSASIIRSQSTIGANRFFI</sequence>
<organism evidence="2 4">
    <name type="scientific">Candidatus Chlorohelix allophototropha</name>
    <dbReference type="NCBI Taxonomy" id="3003348"/>
    <lineage>
        <taxon>Bacteria</taxon>
        <taxon>Bacillati</taxon>
        <taxon>Chloroflexota</taxon>
        <taxon>Chloroflexia</taxon>
        <taxon>Candidatus Chloroheliales</taxon>
        <taxon>Candidatus Chloroheliaceae</taxon>
        <taxon>Candidatus Chlorohelix</taxon>
    </lineage>
</organism>
<dbReference type="EMBL" id="CP128400">
    <property type="protein sequence ID" value="WJW68069.1"/>
    <property type="molecule type" value="Genomic_DNA"/>
</dbReference>
<dbReference type="Gene3D" id="3.40.50.410">
    <property type="entry name" value="von Willebrand factor, type A domain"/>
    <property type="match status" value="1"/>
</dbReference>
<reference evidence="3" key="2">
    <citation type="journal article" date="2024" name="Nature">
        <title>Anoxygenic phototroph of the Chloroflexota uses a type I reaction centre.</title>
        <authorList>
            <person name="Tsuji J.M."/>
            <person name="Shaw N.A."/>
            <person name="Nagashima S."/>
            <person name="Venkiteswaran J.J."/>
            <person name="Schiff S.L."/>
            <person name="Watanabe T."/>
            <person name="Fukui M."/>
            <person name="Hanada S."/>
            <person name="Tank M."/>
            <person name="Neufeld J.D."/>
        </authorList>
    </citation>
    <scope>NUCLEOTIDE SEQUENCE</scope>
    <source>
        <strain evidence="3">L227-S17</strain>
    </source>
</reference>
<evidence type="ECO:0000313" key="2">
    <source>
        <dbReference type="EMBL" id="NWJ48130.1"/>
    </source>
</evidence>
<dbReference type="InterPro" id="IPR002035">
    <property type="entry name" value="VWF_A"/>
</dbReference>
<feature type="domain" description="VWFA" evidence="1">
    <location>
        <begin position="53"/>
        <end position="231"/>
    </location>
</feature>
<dbReference type="SMART" id="SM00327">
    <property type="entry name" value="VWA"/>
    <property type="match status" value="1"/>
</dbReference>
<dbReference type="SUPFAM" id="SSF53300">
    <property type="entry name" value="vWA-like"/>
    <property type="match status" value="1"/>
</dbReference>
<dbReference type="Proteomes" id="UP001431572">
    <property type="component" value="Chromosome 2"/>
</dbReference>
<dbReference type="EMBL" id="JACATZ010000003">
    <property type="protein sequence ID" value="NWJ48130.1"/>
    <property type="molecule type" value="Genomic_DNA"/>
</dbReference>
<evidence type="ECO:0000259" key="1">
    <source>
        <dbReference type="PROSITE" id="PS50234"/>
    </source>
</evidence>
<dbReference type="Pfam" id="PF00092">
    <property type="entry name" value="VWA"/>
    <property type="match status" value="1"/>
</dbReference>
<dbReference type="Proteomes" id="UP000521676">
    <property type="component" value="Unassembled WGS sequence"/>
</dbReference>
<name>A0A8T7M7M2_9CHLR</name>
<dbReference type="InterPro" id="IPR036465">
    <property type="entry name" value="vWFA_dom_sf"/>
</dbReference>
<keyword evidence="5" id="KW-1185">Reference proteome</keyword>